<keyword evidence="1" id="KW-0812">Transmembrane</keyword>
<proteinExistence type="predicted"/>
<feature type="transmembrane region" description="Helical" evidence="1">
    <location>
        <begin position="90"/>
        <end position="110"/>
    </location>
</feature>
<dbReference type="RefSeq" id="WP_123325500.1">
    <property type="nucleotide sequence ID" value="NZ_JBHRSX010000101.1"/>
</dbReference>
<protein>
    <submittedName>
        <fullName evidence="3">Uncharacterized protein</fullName>
    </submittedName>
</protein>
<sequence>MKGKFLAVVFLLFGWQNTAIASATTTQPSLSELEQTVNRLYSKIRGLESAQANTDTEVSKLQEAIKSNGVAVVLFAFFCAWWAKTTGRSVLGRFLLGLIFHVLTAIALLIKNEHRE</sequence>
<evidence type="ECO:0000313" key="4">
    <source>
        <dbReference type="Proteomes" id="UP001595477"/>
    </source>
</evidence>
<dbReference type="Proteomes" id="UP001595477">
    <property type="component" value="Unassembled WGS sequence"/>
</dbReference>
<keyword evidence="2" id="KW-0732">Signal</keyword>
<comment type="caution">
    <text evidence="3">The sequence shown here is derived from an EMBL/GenBank/DDBJ whole genome shotgun (WGS) entry which is preliminary data.</text>
</comment>
<feature type="chain" id="PRO_5045455628" evidence="2">
    <location>
        <begin position="22"/>
        <end position="116"/>
    </location>
</feature>
<name>A0ABV7K1G8_9ALTE</name>
<keyword evidence="4" id="KW-1185">Reference proteome</keyword>
<accession>A0ABV7K1G8</accession>
<keyword evidence="1" id="KW-0472">Membrane</keyword>
<feature type="transmembrane region" description="Helical" evidence="1">
    <location>
        <begin position="64"/>
        <end position="83"/>
    </location>
</feature>
<feature type="signal peptide" evidence="2">
    <location>
        <begin position="1"/>
        <end position="21"/>
    </location>
</feature>
<evidence type="ECO:0000256" key="1">
    <source>
        <dbReference type="SAM" id="Phobius"/>
    </source>
</evidence>
<dbReference type="EMBL" id="JBHRSX010000101">
    <property type="protein sequence ID" value="MFC3204229.1"/>
    <property type="molecule type" value="Genomic_DNA"/>
</dbReference>
<reference evidence="4" key="1">
    <citation type="journal article" date="2019" name="Int. J. Syst. Evol. Microbiol.">
        <title>The Global Catalogue of Microorganisms (GCM) 10K type strain sequencing project: providing services to taxonomists for standard genome sequencing and annotation.</title>
        <authorList>
            <consortium name="The Broad Institute Genomics Platform"/>
            <consortium name="The Broad Institute Genome Sequencing Center for Infectious Disease"/>
            <person name="Wu L."/>
            <person name="Ma J."/>
        </authorList>
    </citation>
    <scope>NUCLEOTIDE SEQUENCE [LARGE SCALE GENOMIC DNA]</scope>
    <source>
        <strain evidence="4">KCTC 52449</strain>
    </source>
</reference>
<keyword evidence="1" id="KW-1133">Transmembrane helix</keyword>
<evidence type="ECO:0000313" key="3">
    <source>
        <dbReference type="EMBL" id="MFC3204229.1"/>
    </source>
</evidence>
<gene>
    <name evidence="3" type="ORF">ACFOEW_20690</name>
</gene>
<organism evidence="3 4">
    <name type="scientific">Alteromonas oceani</name>
    <dbReference type="NCBI Taxonomy" id="2071609"/>
    <lineage>
        <taxon>Bacteria</taxon>
        <taxon>Pseudomonadati</taxon>
        <taxon>Pseudomonadota</taxon>
        <taxon>Gammaproteobacteria</taxon>
        <taxon>Alteromonadales</taxon>
        <taxon>Alteromonadaceae</taxon>
        <taxon>Alteromonas/Salinimonas group</taxon>
        <taxon>Alteromonas</taxon>
    </lineage>
</organism>
<evidence type="ECO:0000256" key="2">
    <source>
        <dbReference type="SAM" id="SignalP"/>
    </source>
</evidence>